<dbReference type="EMBL" id="BMMK01000016">
    <property type="protein sequence ID" value="GGM61249.1"/>
    <property type="molecule type" value="Genomic_DNA"/>
</dbReference>
<dbReference type="PROSITE" id="PS50943">
    <property type="entry name" value="HTH_CROC1"/>
    <property type="match status" value="1"/>
</dbReference>
<evidence type="ECO:0000313" key="3">
    <source>
        <dbReference type="Proteomes" id="UP000637578"/>
    </source>
</evidence>
<gene>
    <name evidence="2" type="ORF">GCM10012275_35340</name>
</gene>
<dbReference type="InterPro" id="IPR001387">
    <property type="entry name" value="Cro/C1-type_HTH"/>
</dbReference>
<protein>
    <submittedName>
        <fullName evidence="2">XRE family transcriptional regulator</fullName>
    </submittedName>
</protein>
<accession>A0A8J3CHB7</accession>
<dbReference type="Gene3D" id="1.10.260.40">
    <property type="entry name" value="lambda repressor-like DNA-binding domains"/>
    <property type="match status" value="1"/>
</dbReference>
<proteinExistence type="predicted"/>
<dbReference type="Proteomes" id="UP000637578">
    <property type="component" value="Unassembled WGS sequence"/>
</dbReference>
<name>A0A8J3CHB7_9PSEU</name>
<evidence type="ECO:0000259" key="1">
    <source>
        <dbReference type="PROSITE" id="PS50943"/>
    </source>
</evidence>
<dbReference type="AlphaFoldDB" id="A0A8J3CHB7"/>
<dbReference type="SUPFAM" id="SSF47413">
    <property type="entry name" value="lambda repressor-like DNA-binding domains"/>
    <property type="match status" value="1"/>
</dbReference>
<dbReference type="GO" id="GO:0003677">
    <property type="term" value="F:DNA binding"/>
    <property type="evidence" value="ECO:0007669"/>
    <property type="project" value="InterPro"/>
</dbReference>
<dbReference type="RefSeq" id="WP_189059028.1">
    <property type="nucleotide sequence ID" value="NZ_BMMK01000016.1"/>
</dbReference>
<dbReference type="InterPro" id="IPR010982">
    <property type="entry name" value="Lambda_DNA-bd_dom_sf"/>
</dbReference>
<dbReference type="InterPro" id="IPR011990">
    <property type="entry name" value="TPR-like_helical_dom_sf"/>
</dbReference>
<feature type="domain" description="HTH cro/C1-type" evidence="1">
    <location>
        <begin position="32"/>
        <end position="81"/>
    </location>
</feature>
<organism evidence="2 3">
    <name type="scientific">Longimycelium tulufanense</name>
    <dbReference type="NCBI Taxonomy" id="907463"/>
    <lineage>
        <taxon>Bacteria</taxon>
        <taxon>Bacillati</taxon>
        <taxon>Actinomycetota</taxon>
        <taxon>Actinomycetes</taxon>
        <taxon>Pseudonocardiales</taxon>
        <taxon>Pseudonocardiaceae</taxon>
        <taxon>Longimycelium</taxon>
    </lineage>
</organism>
<reference evidence="2" key="2">
    <citation type="submission" date="2020-09" db="EMBL/GenBank/DDBJ databases">
        <authorList>
            <person name="Sun Q."/>
            <person name="Zhou Y."/>
        </authorList>
    </citation>
    <scope>NUCLEOTIDE SEQUENCE</scope>
    <source>
        <strain evidence="2">CGMCC 4.5737</strain>
    </source>
</reference>
<dbReference type="CDD" id="cd00093">
    <property type="entry name" value="HTH_XRE"/>
    <property type="match status" value="1"/>
</dbReference>
<dbReference type="SUPFAM" id="SSF48452">
    <property type="entry name" value="TPR-like"/>
    <property type="match status" value="1"/>
</dbReference>
<evidence type="ECO:0000313" key="2">
    <source>
        <dbReference type="EMBL" id="GGM61249.1"/>
    </source>
</evidence>
<dbReference type="SMART" id="SM00530">
    <property type="entry name" value="HTH_XRE"/>
    <property type="match status" value="1"/>
</dbReference>
<sequence>MGLNLALFWERPDIRDALAARDVGTVFRALAAAGLPQRDIATLTGVAQSSVSEIVTGTRKVQAYDLLDRIATGLGIPRAYMGLAYSPGCGPCPQDEEDEDVKRRRFLAHAGRIVLGVAVFGEVDASFQPRIPCAPVPDRVGMADVQQIEAATARLHSLAGQHGGELVLPALRAQGAWAEQLLWASTSDPVRRALLGSLARLQEKTAEAAFDAGSRDTARDHLLKGMEHAKAGEHPALQAHLLYTAGRVETHYGAPDAALQLYQLAHVPAMGARMPLLLALLEINQARAYAQLHARDAALRAIDNAREHFERATPDNTPRWMRFGLPQLAVAEGLAWAHLGNEDRAIIALRACLSSKNQTNVRRNSIDLTELAAAHLRNGDIGEGSRLGMKALDLAGTLRSQRTRDRLVPLQRAALRSGRAAKDLAERVGLARQRPA</sequence>
<reference evidence="2" key="1">
    <citation type="journal article" date="2014" name="Int. J. Syst. Evol. Microbiol.">
        <title>Complete genome sequence of Corynebacterium casei LMG S-19264T (=DSM 44701T), isolated from a smear-ripened cheese.</title>
        <authorList>
            <consortium name="US DOE Joint Genome Institute (JGI-PGF)"/>
            <person name="Walter F."/>
            <person name="Albersmeier A."/>
            <person name="Kalinowski J."/>
            <person name="Ruckert C."/>
        </authorList>
    </citation>
    <scope>NUCLEOTIDE SEQUENCE</scope>
    <source>
        <strain evidence="2">CGMCC 4.5737</strain>
    </source>
</reference>
<keyword evidence="3" id="KW-1185">Reference proteome</keyword>
<comment type="caution">
    <text evidence="2">The sequence shown here is derived from an EMBL/GenBank/DDBJ whole genome shotgun (WGS) entry which is preliminary data.</text>
</comment>